<evidence type="ECO:0000313" key="5">
    <source>
        <dbReference type="Proteomes" id="UP001497525"/>
    </source>
</evidence>
<name>A0AAV2TE55_CALDB</name>
<keyword evidence="1" id="KW-1015">Disulfide bond</keyword>
<dbReference type="SUPFAM" id="SSF47862">
    <property type="entry name" value="Saposin"/>
    <property type="match status" value="1"/>
</dbReference>
<dbReference type="AlphaFoldDB" id="A0AAV2TE55"/>
<feature type="signal peptide" evidence="2">
    <location>
        <begin position="1"/>
        <end position="15"/>
    </location>
</feature>
<dbReference type="InterPro" id="IPR011001">
    <property type="entry name" value="Saposin-like"/>
</dbReference>
<evidence type="ECO:0000313" key="4">
    <source>
        <dbReference type="EMBL" id="CAL5134306.1"/>
    </source>
</evidence>
<dbReference type="EMBL" id="CAXLJL010000190">
    <property type="protein sequence ID" value="CAL5134306.1"/>
    <property type="molecule type" value="Genomic_DNA"/>
</dbReference>
<gene>
    <name evidence="4" type="ORF">CDAUBV1_LOCUS7511</name>
</gene>
<evidence type="ECO:0000256" key="1">
    <source>
        <dbReference type="ARBA" id="ARBA00023157"/>
    </source>
</evidence>
<comment type="caution">
    <text evidence="4">The sequence shown here is derived from an EMBL/GenBank/DDBJ whole genome shotgun (WGS) entry which is preliminary data.</text>
</comment>
<dbReference type="Proteomes" id="UP001497525">
    <property type="component" value="Unassembled WGS sequence"/>
</dbReference>
<protein>
    <recommendedName>
        <fullName evidence="3">Saposin B-type domain-containing protein</fullName>
    </recommendedName>
</protein>
<evidence type="ECO:0000256" key="2">
    <source>
        <dbReference type="SAM" id="SignalP"/>
    </source>
</evidence>
<accession>A0AAV2TE55</accession>
<sequence length="104" mass="11541">MRLLVFLVLIILVAASPLEDEINGFRAHEVRVCKCCKRAFGTLFILVTSKATKPLIDAAIRAECRATTVPKPLCVAALRRVVKYIQSHVHESDAAKVCKKLHIC</sequence>
<evidence type="ECO:0000259" key="3">
    <source>
        <dbReference type="PROSITE" id="PS50015"/>
    </source>
</evidence>
<reference evidence="4" key="1">
    <citation type="submission" date="2024-06" db="EMBL/GenBank/DDBJ databases">
        <authorList>
            <person name="Liu X."/>
            <person name="Lenzi L."/>
            <person name="Haldenby T S."/>
            <person name="Uol C."/>
        </authorList>
    </citation>
    <scope>NUCLEOTIDE SEQUENCE</scope>
</reference>
<dbReference type="PROSITE" id="PS50015">
    <property type="entry name" value="SAP_B"/>
    <property type="match status" value="1"/>
</dbReference>
<dbReference type="Gene3D" id="1.10.225.10">
    <property type="entry name" value="Saposin-like"/>
    <property type="match status" value="1"/>
</dbReference>
<feature type="chain" id="PRO_5043943255" description="Saposin B-type domain-containing protein" evidence="2">
    <location>
        <begin position="16"/>
        <end position="104"/>
    </location>
</feature>
<keyword evidence="2" id="KW-0732">Signal</keyword>
<dbReference type="InterPro" id="IPR008139">
    <property type="entry name" value="SaposinB_dom"/>
</dbReference>
<proteinExistence type="predicted"/>
<feature type="domain" description="Saposin B-type" evidence="3">
    <location>
        <begin position="29"/>
        <end position="104"/>
    </location>
</feature>
<organism evidence="4 5">
    <name type="scientific">Calicophoron daubneyi</name>
    <name type="common">Rumen fluke</name>
    <name type="synonym">Paramphistomum daubneyi</name>
    <dbReference type="NCBI Taxonomy" id="300641"/>
    <lineage>
        <taxon>Eukaryota</taxon>
        <taxon>Metazoa</taxon>
        <taxon>Spiralia</taxon>
        <taxon>Lophotrochozoa</taxon>
        <taxon>Platyhelminthes</taxon>
        <taxon>Trematoda</taxon>
        <taxon>Digenea</taxon>
        <taxon>Plagiorchiida</taxon>
        <taxon>Pronocephalata</taxon>
        <taxon>Paramphistomoidea</taxon>
        <taxon>Paramphistomidae</taxon>
        <taxon>Calicophoron</taxon>
    </lineage>
</organism>